<evidence type="ECO:0000313" key="2">
    <source>
        <dbReference type="Proteomes" id="UP000247792"/>
    </source>
</evidence>
<keyword evidence="2" id="KW-1185">Reference proteome</keyword>
<reference evidence="1 2" key="1">
    <citation type="submission" date="2018-05" db="EMBL/GenBank/DDBJ databases">
        <title>Genomic Encyclopedia of Type Strains, Phase IV (KMG-IV): sequencing the most valuable type-strain genomes for metagenomic binning, comparative biology and taxonomic classification.</title>
        <authorList>
            <person name="Goeker M."/>
        </authorList>
    </citation>
    <scope>NUCLEOTIDE SEQUENCE [LARGE SCALE GENOMIC DNA]</scope>
    <source>
        <strain evidence="1 2">DSM 19792</strain>
    </source>
</reference>
<organism evidence="1 2">
    <name type="scientific">Undibacterium pigrum</name>
    <dbReference type="NCBI Taxonomy" id="401470"/>
    <lineage>
        <taxon>Bacteria</taxon>
        <taxon>Pseudomonadati</taxon>
        <taxon>Pseudomonadota</taxon>
        <taxon>Betaproteobacteria</taxon>
        <taxon>Burkholderiales</taxon>
        <taxon>Oxalobacteraceae</taxon>
        <taxon>Undibacterium</taxon>
    </lineage>
</organism>
<name>A0A318J206_9BURK</name>
<dbReference type="Pfam" id="PF24175">
    <property type="entry name" value="SU10_adaptor"/>
    <property type="match status" value="1"/>
</dbReference>
<dbReference type="Proteomes" id="UP000247792">
    <property type="component" value="Unassembled WGS sequence"/>
</dbReference>
<sequence>MSAITDYASLQTAVSSWLHRTDLTPFIADFIALAEAKMSSDIVARPMDIRGNLMTIAGNAYVNLPLDMLEMRRLILRSDPVTGLLYATPDQLSADHASAATGKPVAFSVIGQQLQLAPIPDAAYQLELTYQQRIPALTTTNTTNWLLAAFPNVYLYAALCAAQPFIMNDARIPTFEKLYLQSVDAINSIDWYSGSTMQVRAK</sequence>
<gene>
    <name evidence="1" type="ORF">DFR42_107307</name>
</gene>
<dbReference type="OrthoDB" id="7008875at2"/>
<comment type="caution">
    <text evidence="1">The sequence shown here is derived from an EMBL/GenBank/DDBJ whole genome shotgun (WGS) entry which is preliminary data.</text>
</comment>
<accession>A0A318J206</accession>
<proteinExistence type="predicted"/>
<dbReference type="EMBL" id="QJKB01000007">
    <property type="protein sequence ID" value="PXX41655.1"/>
    <property type="molecule type" value="Genomic_DNA"/>
</dbReference>
<dbReference type="RefSeq" id="WP_110256868.1">
    <property type="nucleotide sequence ID" value="NZ_QJKB01000007.1"/>
</dbReference>
<dbReference type="InterPro" id="IPR056209">
    <property type="entry name" value="SU10_adaptor"/>
</dbReference>
<dbReference type="AlphaFoldDB" id="A0A318J206"/>
<evidence type="ECO:0000313" key="1">
    <source>
        <dbReference type="EMBL" id="PXX41655.1"/>
    </source>
</evidence>
<protein>
    <submittedName>
        <fullName evidence="1">Uncharacterized protein</fullName>
    </submittedName>
</protein>